<dbReference type="Proteomes" id="UP000695022">
    <property type="component" value="Unplaced"/>
</dbReference>
<feature type="region of interest" description="Disordered" evidence="1">
    <location>
        <begin position="431"/>
        <end position="485"/>
    </location>
</feature>
<feature type="region of interest" description="Disordered" evidence="1">
    <location>
        <begin position="341"/>
        <end position="400"/>
    </location>
</feature>
<keyword evidence="3" id="KW-1185">Reference proteome</keyword>
<evidence type="ECO:0000313" key="3">
    <source>
        <dbReference type="Proteomes" id="UP000695022"/>
    </source>
</evidence>
<feature type="compositionally biased region" description="Polar residues" evidence="1">
    <location>
        <begin position="370"/>
        <end position="380"/>
    </location>
</feature>
<feature type="region of interest" description="Disordered" evidence="1">
    <location>
        <begin position="242"/>
        <end position="268"/>
    </location>
</feature>
<evidence type="ECO:0000256" key="1">
    <source>
        <dbReference type="SAM" id="MobiDB-lite"/>
    </source>
</evidence>
<dbReference type="RefSeq" id="XP_014675281.1">
    <property type="nucleotide sequence ID" value="XM_014819795.1"/>
</dbReference>
<proteinExistence type="predicted"/>
<feature type="domain" description="DUF4708" evidence="2">
    <location>
        <begin position="2"/>
        <end position="119"/>
    </location>
</feature>
<dbReference type="PANTHER" id="PTHR28495">
    <property type="entry name" value="HYPOTHETICAL PROTEIN LOC100359752"/>
    <property type="match status" value="1"/>
</dbReference>
<evidence type="ECO:0000259" key="2">
    <source>
        <dbReference type="Pfam" id="PF15813"/>
    </source>
</evidence>
<sequence>MEPDVIASPDWEQPGQIRVVMQIEFYKTGRIQAYFQKRNLQMDKPTRVTPAIFQSCMNYSLYARMAPHWNKVSDILIQGRDFIVNSSGSKFQNAIRMRLVVKEAELYISLQGFCVRIPCLQYGYRLPESEDSMLYFQVYFRAIGSNLFTYPTCCVRSADIQYQPRCDPAPIVTAFMNELQAKVGSICGHTLTFTRTPSFSIPRLYPASQPVAHSNLTATSPPVATPYRSIFTPPVPLAHRRQEASTQPATQRGHHGAYVSPPAGADGSPPSLKTAFLAGAARMVTKPASSAVDRSPDSAAGNDRIVPWFKPQNSARGQLRSEAKPTSRIVPIFRPAKVAPAQAVGRKVPPSTGRVRPAFSSTVAPPRLSQVDSTAPSCNIAQKPGPNFAGIPPRHPSSVPRPGMVAPLHRPFTAQLTESGISHVATQLSNSAPVPGLPRGHSHQPSHGRILPSPATSQLNQGIMKRQAQGVGDEGSKIKKPRVKPQVQENVNVEEYATYNQLGKLNTVTLLSWLRQKGVACKAKDKKQDLIDKIMLCIAARHIEQ</sequence>
<accession>A0ABM1ESW0</accession>
<organism evidence="3 4">
    <name type="scientific">Priapulus caudatus</name>
    <name type="common">Priapulid worm</name>
    <dbReference type="NCBI Taxonomy" id="37621"/>
    <lineage>
        <taxon>Eukaryota</taxon>
        <taxon>Metazoa</taxon>
        <taxon>Ecdysozoa</taxon>
        <taxon>Scalidophora</taxon>
        <taxon>Priapulida</taxon>
        <taxon>Priapulimorpha</taxon>
        <taxon>Priapulimorphida</taxon>
        <taxon>Priapulidae</taxon>
        <taxon>Priapulus</taxon>
    </lineage>
</organism>
<evidence type="ECO:0000313" key="4">
    <source>
        <dbReference type="RefSeq" id="XP_014675281.1"/>
    </source>
</evidence>
<reference evidence="4" key="1">
    <citation type="submission" date="2025-08" db="UniProtKB">
        <authorList>
            <consortium name="RefSeq"/>
        </authorList>
    </citation>
    <scope>IDENTIFICATION</scope>
</reference>
<dbReference type="PANTHER" id="PTHR28495:SF1">
    <property type="entry name" value="GENE, 17266-RELATED"/>
    <property type="match status" value="1"/>
</dbReference>
<dbReference type="InterPro" id="IPR031643">
    <property type="entry name" value="DUF4708"/>
</dbReference>
<dbReference type="GeneID" id="106815347"/>
<protein>
    <submittedName>
        <fullName evidence="4">Uncharacterized protein C18orf63-like</fullName>
    </submittedName>
</protein>
<dbReference type="Pfam" id="PF15813">
    <property type="entry name" value="DUF4708"/>
    <property type="match status" value="2"/>
</dbReference>
<feature type="domain" description="DUF4708" evidence="2">
    <location>
        <begin position="122"/>
        <end position="164"/>
    </location>
</feature>
<gene>
    <name evidence="4" type="primary">LOC106815347</name>
</gene>
<name>A0ABM1ESW0_PRICU</name>